<sequence>MGNRKESQIEVALQQQQEEEQRRARVPAFGEWDEMKAAGVLPDYSLDFSKIRAVRMQRKEGGPLTTWSSTAAGGVEVGGETERRSSSAAGVVVDGRDRRRRRHRRHSSDGGADLRRPLRHDRAAAPKERSKLGYLFCCIAG</sequence>
<accession>A0A0E0DXH6</accession>
<dbReference type="EnsemblPlants" id="OMERI06G05100.1">
    <property type="protein sequence ID" value="OMERI06G05100.1"/>
    <property type="gene ID" value="OMERI06G05100"/>
</dbReference>
<dbReference type="Pfam" id="PF05627">
    <property type="entry name" value="AvrRpt-cleavage"/>
    <property type="match status" value="1"/>
</dbReference>
<feature type="region of interest" description="Disordered" evidence="1">
    <location>
        <begin position="60"/>
        <end position="125"/>
    </location>
</feature>
<organism evidence="3">
    <name type="scientific">Oryza meridionalis</name>
    <dbReference type="NCBI Taxonomy" id="40149"/>
    <lineage>
        <taxon>Eukaryota</taxon>
        <taxon>Viridiplantae</taxon>
        <taxon>Streptophyta</taxon>
        <taxon>Embryophyta</taxon>
        <taxon>Tracheophyta</taxon>
        <taxon>Spermatophyta</taxon>
        <taxon>Magnoliopsida</taxon>
        <taxon>Liliopsida</taxon>
        <taxon>Poales</taxon>
        <taxon>Poaceae</taxon>
        <taxon>BOP clade</taxon>
        <taxon>Oryzoideae</taxon>
        <taxon>Oryzeae</taxon>
        <taxon>Oryzinae</taxon>
        <taxon>Oryza</taxon>
    </lineage>
</organism>
<feature type="domain" description="RIN4 pathogenic type III effector avirulence factor Avr cleavage site" evidence="2">
    <location>
        <begin position="21"/>
        <end position="55"/>
    </location>
</feature>
<protein>
    <recommendedName>
        <fullName evidence="2">RIN4 pathogenic type III effector avirulence factor Avr cleavage site domain-containing protein</fullName>
    </recommendedName>
</protein>
<dbReference type="PANTHER" id="PTHR33882:SF6">
    <property type="entry name" value="OS11G0603100 PROTEIN"/>
    <property type="match status" value="1"/>
</dbReference>
<reference evidence="3" key="1">
    <citation type="submission" date="2015-04" db="UniProtKB">
        <authorList>
            <consortium name="EnsemblPlants"/>
        </authorList>
    </citation>
    <scope>IDENTIFICATION</scope>
</reference>
<feature type="compositionally biased region" description="Basic and acidic residues" evidence="1">
    <location>
        <begin position="112"/>
        <end position="125"/>
    </location>
</feature>
<evidence type="ECO:0000259" key="2">
    <source>
        <dbReference type="Pfam" id="PF05627"/>
    </source>
</evidence>
<proteinExistence type="predicted"/>
<feature type="region of interest" description="Disordered" evidence="1">
    <location>
        <begin position="1"/>
        <end position="22"/>
    </location>
</feature>
<evidence type="ECO:0000313" key="4">
    <source>
        <dbReference type="Proteomes" id="UP000008021"/>
    </source>
</evidence>
<dbReference type="Proteomes" id="UP000008021">
    <property type="component" value="Chromosome 6"/>
</dbReference>
<dbReference type="InterPro" id="IPR008700">
    <property type="entry name" value="TypeIII_avirulence_cleave"/>
</dbReference>
<reference evidence="3" key="2">
    <citation type="submission" date="2018-05" db="EMBL/GenBank/DDBJ databases">
        <title>OmerRS3 (Oryza meridionalis Reference Sequence Version 3).</title>
        <authorList>
            <person name="Zhang J."/>
            <person name="Kudrna D."/>
            <person name="Lee S."/>
            <person name="Talag J."/>
            <person name="Welchert J."/>
            <person name="Wing R.A."/>
        </authorList>
    </citation>
    <scope>NUCLEOTIDE SEQUENCE [LARGE SCALE GENOMIC DNA]</scope>
    <source>
        <strain evidence="3">cv. OR44</strain>
    </source>
</reference>
<dbReference type="Gramene" id="OMERI06G05100.1">
    <property type="protein sequence ID" value="OMERI06G05100.1"/>
    <property type="gene ID" value="OMERI06G05100"/>
</dbReference>
<evidence type="ECO:0000313" key="3">
    <source>
        <dbReference type="EnsemblPlants" id="OMERI06G05100.1"/>
    </source>
</evidence>
<name>A0A0E0DXH6_9ORYZ</name>
<evidence type="ECO:0000256" key="1">
    <source>
        <dbReference type="SAM" id="MobiDB-lite"/>
    </source>
</evidence>
<dbReference type="PANTHER" id="PTHR33882">
    <property type="entry name" value="PATHOGENIC TYPE III EFFECTOR AVIRULENCE FACTOR AVR AVRRPT-CLEAVAGE: CLEAVAGE SITE PROTEIN"/>
    <property type="match status" value="1"/>
</dbReference>
<dbReference type="AlphaFoldDB" id="A0A0E0DXH6"/>
<keyword evidence="4" id="KW-1185">Reference proteome</keyword>